<dbReference type="FunFam" id="3.20.20.70:FF:000059">
    <property type="entry name" value="N-ethylmaleimide reductase, FMN-linked"/>
    <property type="match status" value="1"/>
</dbReference>
<protein>
    <submittedName>
        <fullName evidence="6">Glycerol trinitrate reductase protein</fullName>
    </submittedName>
</protein>
<comment type="cofactor">
    <cofactor evidence="1">
        <name>FMN</name>
        <dbReference type="ChEBI" id="CHEBI:58210"/>
    </cofactor>
</comment>
<evidence type="ECO:0000256" key="4">
    <source>
        <dbReference type="SAM" id="MobiDB-lite"/>
    </source>
</evidence>
<dbReference type="GO" id="GO:0005829">
    <property type="term" value="C:cytosol"/>
    <property type="evidence" value="ECO:0007669"/>
    <property type="project" value="TreeGrafter"/>
</dbReference>
<dbReference type="SUPFAM" id="SSF51395">
    <property type="entry name" value="FMN-linked oxidoreductases"/>
    <property type="match status" value="1"/>
</dbReference>
<dbReference type="KEGG" id="rec:RHECIAT_CH0003145"/>
<evidence type="ECO:0000256" key="2">
    <source>
        <dbReference type="ARBA" id="ARBA00005979"/>
    </source>
</evidence>
<comment type="similarity">
    <text evidence="2">Belongs to the NADH:flavin oxidoreductase/NADH oxidase family.</text>
</comment>
<proteinExistence type="inferred from homology"/>
<dbReference type="PANTHER" id="PTHR22893:SF91">
    <property type="entry name" value="NADPH DEHYDROGENASE 2-RELATED"/>
    <property type="match status" value="1"/>
</dbReference>
<dbReference type="Gene3D" id="3.20.20.70">
    <property type="entry name" value="Aldolase class I"/>
    <property type="match status" value="1"/>
</dbReference>
<keyword evidence="3" id="KW-0560">Oxidoreductase</keyword>
<dbReference type="GO" id="GO:0010181">
    <property type="term" value="F:FMN binding"/>
    <property type="evidence" value="ECO:0007669"/>
    <property type="project" value="InterPro"/>
</dbReference>
<dbReference type="EMBL" id="CP001074">
    <property type="protein sequence ID" value="ACE92093.1"/>
    <property type="molecule type" value="Genomic_DNA"/>
</dbReference>
<evidence type="ECO:0000256" key="3">
    <source>
        <dbReference type="ARBA" id="ARBA00023002"/>
    </source>
</evidence>
<dbReference type="AlphaFoldDB" id="B3PUW8"/>
<evidence type="ECO:0000259" key="5">
    <source>
        <dbReference type="Pfam" id="PF00724"/>
    </source>
</evidence>
<accession>B3PUW8</accession>
<dbReference type="InterPro" id="IPR001155">
    <property type="entry name" value="OxRdtase_FMN_N"/>
</dbReference>
<dbReference type="PANTHER" id="PTHR22893">
    <property type="entry name" value="NADH OXIDOREDUCTASE-RELATED"/>
    <property type="match status" value="1"/>
</dbReference>
<dbReference type="Pfam" id="PF00724">
    <property type="entry name" value="Oxidored_FMN"/>
    <property type="match status" value="1"/>
</dbReference>
<dbReference type="eggNOG" id="COG1902">
    <property type="taxonomic scope" value="Bacteria"/>
</dbReference>
<evidence type="ECO:0000256" key="1">
    <source>
        <dbReference type="ARBA" id="ARBA00001917"/>
    </source>
</evidence>
<feature type="region of interest" description="Disordered" evidence="4">
    <location>
        <begin position="1"/>
        <end position="24"/>
    </location>
</feature>
<dbReference type="Proteomes" id="UP000008817">
    <property type="component" value="Chromosome"/>
</dbReference>
<name>B3PUW8_RHIE6</name>
<gene>
    <name evidence="6" type="primary">nerA</name>
    <name evidence="6" type="ordered locus">RHECIAT_CH0003145</name>
</gene>
<feature type="domain" description="NADH:flavin oxidoreductase/NADH oxidase N-terminal" evidence="5">
    <location>
        <begin position="33"/>
        <end position="379"/>
    </location>
</feature>
<sequence>MTQRRSTISLPGAGPALRLPSDPPAKERTIMAKLFEPTKVGDITVKNRIVMAPLTRNRSPGAIPNDLNVEYYRQRATAGLIITEATAITHQGQGYADVPGLYSKEALEGWKRVTDGVHAAGGKIVVQMWHVGRISHTTLQPDGGRPVSSTNRVAKAKTYLVNADGSGSFADTSEPRALETAEIPGIVEDYRKAARAAIDAGFDGVEIHGANGYLLDQFIRDGVNDRTDQYGGSIENRTRLAFEVVDAVVSEVGAGRTAIRISPVTPSGESYDSNPQATFAHVVKGLAKYDLAYIHVIEGQTGGDRDYKQGDNPPFDYKALRQAYEKAGGKANWMVNNGYDRDLAVDVVESGRADLVAFGKPFIANPDLVERLAKNLPLNTPDQSTFYGGTAKGYIDYSAVEKVA</sequence>
<dbReference type="CDD" id="cd02933">
    <property type="entry name" value="OYE_like_FMN"/>
    <property type="match status" value="1"/>
</dbReference>
<dbReference type="HOGENOM" id="CLU_012153_0_0_5"/>
<dbReference type="InterPro" id="IPR013785">
    <property type="entry name" value="Aldolase_TIM"/>
</dbReference>
<dbReference type="GO" id="GO:0016628">
    <property type="term" value="F:oxidoreductase activity, acting on the CH-CH group of donors, NAD or NADP as acceptor"/>
    <property type="evidence" value="ECO:0007669"/>
    <property type="project" value="UniProtKB-ARBA"/>
</dbReference>
<reference evidence="6 7" key="1">
    <citation type="submission" date="2008-04" db="EMBL/GenBank/DDBJ databases">
        <title>Genome diversity and DNA divergence of Rhizobium etli.</title>
        <authorList>
            <person name="Gonzalez V."/>
            <person name="Acosta J.L."/>
            <person name="Santamaria R.I."/>
            <person name="Bustos P."/>
            <person name="Hernandez-Gonzalez I.L."/>
            <person name="Fernandez J.L."/>
            <person name="Diaz R."/>
            <person name="Flores M."/>
            <person name="Mora J."/>
            <person name="Palacios R."/>
            <person name="Davila G."/>
        </authorList>
    </citation>
    <scope>NUCLEOTIDE SEQUENCE [LARGE SCALE GENOMIC DNA]</scope>
    <source>
        <strain evidence="6 7">CIAT 652</strain>
    </source>
</reference>
<evidence type="ECO:0000313" key="7">
    <source>
        <dbReference type="Proteomes" id="UP000008817"/>
    </source>
</evidence>
<evidence type="ECO:0000313" key="6">
    <source>
        <dbReference type="EMBL" id="ACE92093.1"/>
    </source>
</evidence>
<dbReference type="InterPro" id="IPR045247">
    <property type="entry name" value="Oye-like"/>
</dbReference>
<organism evidence="6 7">
    <name type="scientific">Rhizobium etli (strain CIAT 652)</name>
    <dbReference type="NCBI Taxonomy" id="491916"/>
    <lineage>
        <taxon>Bacteria</taxon>
        <taxon>Pseudomonadati</taxon>
        <taxon>Pseudomonadota</taxon>
        <taxon>Alphaproteobacteria</taxon>
        <taxon>Hyphomicrobiales</taxon>
        <taxon>Rhizobiaceae</taxon>
        <taxon>Rhizobium/Agrobacterium group</taxon>
        <taxon>Rhizobium</taxon>
    </lineage>
</organism>